<reference evidence="12" key="1">
    <citation type="submission" date="2025-08" db="UniProtKB">
        <authorList>
            <consortium name="RefSeq"/>
        </authorList>
    </citation>
    <scope>IDENTIFICATION</scope>
    <source>
        <tissue evidence="12">Tentacle</tissue>
    </source>
</reference>
<feature type="compositionally biased region" description="Low complexity" evidence="7">
    <location>
        <begin position="26"/>
        <end position="42"/>
    </location>
</feature>
<feature type="signal peptide" evidence="8">
    <location>
        <begin position="1"/>
        <end position="23"/>
    </location>
</feature>
<evidence type="ECO:0000256" key="6">
    <source>
        <dbReference type="ARBA" id="ARBA00023180"/>
    </source>
</evidence>
<feature type="region of interest" description="Disordered" evidence="7">
    <location>
        <begin position="23"/>
        <end position="42"/>
    </location>
</feature>
<dbReference type="InterPro" id="IPR006761">
    <property type="entry name" value="Tsg"/>
</dbReference>
<evidence type="ECO:0000256" key="5">
    <source>
        <dbReference type="ARBA" id="ARBA00022729"/>
    </source>
</evidence>
<feature type="domain" description="Tsg N-terminal" evidence="10">
    <location>
        <begin position="45"/>
        <end position="96"/>
    </location>
</feature>
<dbReference type="InterPro" id="IPR057635">
    <property type="entry name" value="Tsg_N"/>
</dbReference>
<evidence type="ECO:0000256" key="2">
    <source>
        <dbReference type="ARBA" id="ARBA00010047"/>
    </source>
</evidence>
<dbReference type="GeneID" id="116291630"/>
<dbReference type="FunCoup" id="A0A6P8HFT6">
    <property type="interactions" value="190"/>
</dbReference>
<keyword evidence="5 8" id="KW-0732">Signal</keyword>
<dbReference type="GO" id="GO:0030510">
    <property type="term" value="P:regulation of BMP signaling pathway"/>
    <property type="evidence" value="ECO:0007669"/>
    <property type="project" value="TreeGrafter"/>
</dbReference>
<evidence type="ECO:0000313" key="12">
    <source>
        <dbReference type="RefSeq" id="XP_031554676.1"/>
    </source>
</evidence>
<dbReference type="InterPro" id="IPR057726">
    <property type="entry name" value="Tsg_C"/>
</dbReference>
<evidence type="ECO:0000256" key="8">
    <source>
        <dbReference type="SAM" id="SignalP"/>
    </source>
</evidence>
<dbReference type="InParanoid" id="A0A6P8HFT6"/>
<evidence type="ECO:0000256" key="4">
    <source>
        <dbReference type="ARBA" id="ARBA00022525"/>
    </source>
</evidence>
<dbReference type="GO" id="GO:0005615">
    <property type="term" value="C:extracellular space"/>
    <property type="evidence" value="ECO:0007669"/>
    <property type="project" value="TreeGrafter"/>
</dbReference>
<dbReference type="PANTHER" id="PTHR12312:SF16">
    <property type="entry name" value="TWISTED GASTRULATION PROTEIN HOMOLOG 1-A-RELATED"/>
    <property type="match status" value="1"/>
</dbReference>
<proteinExistence type="inferred from homology"/>
<keyword evidence="3" id="KW-0217">Developmental protein</keyword>
<dbReference type="KEGG" id="aten:116291630"/>
<sequence length="200" mass="21489">MVISKYKVCFVFVFILLNPTTQSTLPQSGPSTKPSSTPTHPSFRTCDKQVCASRISACQIMQSCTCQLPDCSCCADCTRCLGSLWSDCCDCLGLCLAHISRVLPFHAVSTFGNLPSPIPSLFDALSFGTKGTVFISRPQSTISSTHSANANVTRSRPAVVPALQPGSQVCKVAFFDSCCSLVKCKKSCQSMGASRFRCKM</sequence>
<keyword evidence="6" id="KW-0325">Glycoprotein</keyword>
<protein>
    <submittedName>
        <fullName evidence="12">Twisted gastrulation protein homolog 1-B-like</fullName>
    </submittedName>
</protein>
<evidence type="ECO:0000259" key="10">
    <source>
        <dbReference type="Pfam" id="PF23782"/>
    </source>
</evidence>
<dbReference type="PANTHER" id="PTHR12312">
    <property type="entry name" value="TWISTED GASTRULATION PROTEIN HOMOLOG 1-A-RELATED"/>
    <property type="match status" value="1"/>
</dbReference>
<dbReference type="Pfam" id="PF04668">
    <property type="entry name" value="Tsg"/>
    <property type="match status" value="1"/>
</dbReference>
<feature type="domain" description="Tsg C-terminal" evidence="9">
    <location>
        <begin position="109"/>
        <end position="197"/>
    </location>
</feature>
<name>A0A6P8HFT6_ACTTE</name>
<gene>
    <name evidence="12" type="primary">LOC116291630</name>
</gene>
<dbReference type="AlphaFoldDB" id="A0A6P8HFT6"/>
<comment type="subcellular location">
    <subcellularLocation>
        <location evidence="1">Secreted</location>
    </subcellularLocation>
</comment>
<evidence type="ECO:0000256" key="7">
    <source>
        <dbReference type="SAM" id="MobiDB-lite"/>
    </source>
</evidence>
<dbReference type="RefSeq" id="XP_031554676.1">
    <property type="nucleotide sequence ID" value="XM_031698816.1"/>
</dbReference>
<evidence type="ECO:0000256" key="3">
    <source>
        <dbReference type="ARBA" id="ARBA00022473"/>
    </source>
</evidence>
<dbReference type="OrthoDB" id="10037323at2759"/>
<comment type="similarity">
    <text evidence="2">Belongs to the twisted gastrulation protein family.</text>
</comment>
<dbReference type="Pfam" id="PF23782">
    <property type="entry name" value="Tsg_N"/>
    <property type="match status" value="1"/>
</dbReference>
<keyword evidence="11" id="KW-1185">Reference proteome</keyword>
<dbReference type="Proteomes" id="UP000515163">
    <property type="component" value="Unplaced"/>
</dbReference>
<keyword evidence="4" id="KW-0964">Secreted</keyword>
<evidence type="ECO:0000313" key="11">
    <source>
        <dbReference type="Proteomes" id="UP000515163"/>
    </source>
</evidence>
<organism evidence="11 12">
    <name type="scientific">Actinia tenebrosa</name>
    <name type="common">Australian red waratah sea anemone</name>
    <dbReference type="NCBI Taxonomy" id="6105"/>
    <lineage>
        <taxon>Eukaryota</taxon>
        <taxon>Metazoa</taxon>
        <taxon>Cnidaria</taxon>
        <taxon>Anthozoa</taxon>
        <taxon>Hexacorallia</taxon>
        <taxon>Actiniaria</taxon>
        <taxon>Actiniidae</taxon>
        <taxon>Actinia</taxon>
    </lineage>
</organism>
<feature type="chain" id="PRO_5027917899" evidence="8">
    <location>
        <begin position="24"/>
        <end position="200"/>
    </location>
</feature>
<evidence type="ECO:0000259" key="9">
    <source>
        <dbReference type="Pfam" id="PF04668"/>
    </source>
</evidence>
<evidence type="ECO:0000256" key="1">
    <source>
        <dbReference type="ARBA" id="ARBA00004613"/>
    </source>
</evidence>
<accession>A0A6P8HFT6</accession>